<keyword evidence="4" id="KW-1185">Reference proteome</keyword>
<dbReference type="Pfam" id="PF12796">
    <property type="entry name" value="Ank_2"/>
    <property type="match status" value="1"/>
</dbReference>
<comment type="caution">
    <text evidence="3">The sequence shown here is derived from an EMBL/GenBank/DDBJ whole genome shotgun (WGS) entry which is preliminary data.</text>
</comment>
<dbReference type="InterPro" id="IPR026961">
    <property type="entry name" value="PGG_dom"/>
</dbReference>
<dbReference type="InterPro" id="IPR036770">
    <property type="entry name" value="Ankyrin_rpt-contain_sf"/>
</dbReference>
<feature type="transmembrane region" description="Helical" evidence="1">
    <location>
        <begin position="381"/>
        <end position="405"/>
    </location>
</feature>
<dbReference type="EMBL" id="JAAGAX010000013">
    <property type="protein sequence ID" value="KAF2295986.1"/>
    <property type="molecule type" value="Genomic_DNA"/>
</dbReference>
<reference evidence="3 4" key="1">
    <citation type="journal article" date="2020" name="Mol. Plant">
        <title>The Chromosome-Based Rubber Tree Genome Provides New Insights into Spurge Genome Evolution and Rubber Biosynthesis.</title>
        <authorList>
            <person name="Liu J."/>
            <person name="Shi C."/>
            <person name="Shi C.C."/>
            <person name="Li W."/>
            <person name="Zhang Q.J."/>
            <person name="Zhang Y."/>
            <person name="Li K."/>
            <person name="Lu H.F."/>
            <person name="Shi C."/>
            <person name="Zhu S.T."/>
            <person name="Xiao Z.Y."/>
            <person name="Nan H."/>
            <person name="Yue Y."/>
            <person name="Zhu X.G."/>
            <person name="Wu Y."/>
            <person name="Hong X.N."/>
            <person name="Fan G.Y."/>
            <person name="Tong Y."/>
            <person name="Zhang D."/>
            <person name="Mao C.L."/>
            <person name="Liu Y.L."/>
            <person name="Hao S.J."/>
            <person name="Liu W.Q."/>
            <person name="Lv M.Q."/>
            <person name="Zhang H.B."/>
            <person name="Liu Y."/>
            <person name="Hu-Tang G.R."/>
            <person name="Wang J.P."/>
            <person name="Wang J.H."/>
            <person name="Sun Y.H."/>
            <person name="Ni S.B."/>
            <person name="Chen W.B."/>
            <person name="Zhang X.C."/>
            <person name="Jiao Y.N."/>
            <person name="Eichler E.E."/>
            <person name="Li G.H."/>
            <person name="Liu X."/>
            <person name="Gao L.Z."/>
        </authorList>
    </citation>
    <scope>NUCLEOTIDE SEQUENCE [LARGE SCALE GENOMIC DNA]</scope>
    <source>
        <strain evidence="4">cv. GT1</strain>
        <tissue evidence="3">Leaf</tissue>
    </source>
</reference>
<dbReference type="Gene3D" id="1.25.40.20">
    <property type="entry name" value="Ankyrin repeat-containing domain"/>
    <property type="match status" value="2"/>
</dbReference>
<dbReference type="Proteomes" id="UP000467840">
    <property type="component" value="Chromosome 7"/>
</dbReference>
<evidence type="ECO:0000256" key="1">
    <source>
        <dbReference type="SAM" id="Phobius"/>
    </source>
</evidence>
<feature type="domain" description="PGG" evidence="2">
    <location>
        <begin position="256"/>
        <end position="346"/>
    </location>
</feature>
<dbReference type="SMART" id="SM00248">
    <property type="entry name" value="ANK"/>
    <property type="match status" value="4"/>
</dbReference>
<evidence type="ECO:0000259" key="2">
    <source>
        <dbReference type="Pfam" id="PF13962"/>
    </source>
</evidence>
<dbReference type="PANTHER" id="PTHR24128:SF87">
    <property type="entry name" value="ANKYRIN REPEAT FAMILY PROTEIN"/>
    <property type="match status" value="1"/>
</dbReference>
<dbReference type="InterPro" id="IPR002110">
    <property type="entry name" value="Ankyrin_rpt"/>
</dbReference>
<evidence type="ECO:0000313" key="3">
    <source>
        <dbReference type="EMBL" id="KAF2295986.1"/>
    </source>
</evidence>
<name>A0A6A6L7F0_HEVBR</name>
<dbReference type="SUPFAM" id="SSF48403">
    <property type="entry name" value="Ankyrin repeat"/>
    <property type="match status" value="1"/>
</dbReference>
<dbReference type="AlphaFoldDB" id="A0A6A6L7F0"/>
<keyword evidence="1" id="KW-1133">Transmembrane helix</keyword>
<dbReference type="Pfam" id="PF13962">
    <property type="entry name" value="PGG"/>
    <property type="match status" value="1"/>
</dbReference>
<evidence type="ECO:0000313" key="4">
    <source>
        <dbReference type="Proteomes" id="UP000467840"/>
    </source>
</evidence>
<gene>
    <name evidence="3" type="ORF">GH714_035549</name>
</gene>
<dbReference type="PANTHER" id="PTHR24128">
    <property type="entry name" value="HOMEOBOX PROTEIN WARIAI"/>
    <property type="match status" value="1"/>
</dbReference>
<keyword evidence="1" id="KW-0472">Membrane</keyword>
<sequence length="429" mass="47953">MGDRLKEAAGAGDINELYALISENANLLEDVDEKPFVDTPLHVAASAGHIEFAMEIMNLKASFVRKLNQDGFSPMHLALQNDKKQIVLWLLDMDKDLVRVKGRGACPESIIDVTNEGDTALHIAVRNMQEGAFKVLLGWTEKAVFADAEFWERELLNWKNKDGDTVLHIAASSSQRSVIKQLAKKARTTIKNSNGDTALDIIGGQPQIFDTEIEEMERLAKRKFLTATDRAKNLRSQISTYNFLKINTARKWKLSRETRNALLVVDALIATITYQAALHPPGGVWNGTADHNSQIPNFLRLVNASLTNTTTLSGASPSNHAGTTVMGKHSFTLFWTINTFTFLVNILRMITIGVPPSVTLLFSCYSVSMSVISPTEIWSDINLSLCFFIVTTLIVFAILVPHVKLQYLAPKQPRKRALQPIHDRQEWWQ</sequence>
<organism evidence="3 4">
    <name type="scientific">Hevea brasiliensis</name>
    <name type="common">Para rubber tree</name>
    <name type="synonym">Siphonia brasiliensis</name>
    <dbReference type="NCBI Taxonomy" id="3981"/>
    <lineage>
        <taxon>Eukaryota</taxon>
        <taxon>Viridiplantae</taxon>
        <taxon>Streptophyta</taxon>
        <taxon>Embryophyta</taxon>
        <taxon>Tracheophyta</taxon>
        <taxon>Spermatophyta</taxon>
        <taxon>Magnoliopsida</taxon>
        <taxon>eudicotyledons</taxon>
        <taxon>Gunneridae</taxon>
        <taxon>Pentapetalae</taxon>
        <taxon>rosids</taxon>
        <taxon>fabids</taxon>
        <taxon>Malpighiales</taxon>
        <taxon>Euphorbiaceae</taxon>
        <taxon>Crotonoideae</taxon>
        <taxon>Micrandreae</taxon>
        <taxon>Hevea</taxon>
    </lineage>
</organism>
<accession>A0A6A6L7F0</accession>
<protein>
    <recommendedName>
        <fullName evidence="2">PGG domain-containing protein</fullName>
    </recommendedName>
</protein>
<keyword evidence="1" id="KW-0812">Transmembrane</keyword>
<proteinExistence type="predicted"/>